<dbReference type="InterPro" id="IPR041698">
    <property type="entry name" value="Methyltransf_25"/>
</dbReference>
<dbReference type="PANTHER" id="PTHR43591">
    <property type="entry name" value="METHYLTRANSFERASE"/>
    <property type="match status" value="1"/>
</dbReference>
<proteinExistence type="predicted"/>
<keyword evidence="3" id="KW-1185">Reference proteome</keyword>
<dbReference type="SUPFAM" id="SSF53335">
    <property type="entry name" value="S-adenosyl-L-methionine-dependent methyltransferases"/>
    <property type="match status" value="1"/>
</dbReference>
<dbReference type="Gene3D" id="3.40.50.150">
    <property type="entry name" value="Vaccinia Virus protein VP39"/>
    <property type="match status" value="1"/>
</dbReference>
<dbReference type="EMBL" id="CP039543">
    <property type="protein sequence ID" value="QJT08829.1"/>
    <property type="molecule type" value="Genomic_DNA"/>
</dbReference>
<accession>A0ABX6NFA6</accession>
<dbReference type="Pfam" id="PF13649">
    <property type="entry name" value="Methyltransf_25"/>
    <property type="match status" value="1"/>
</dbReference>
<evidence type="ECO:0000313" key="3">
    <source>
        <dbReference type="Proteomes" id="UP000503251"/>
    </source>
</evidence>
<keyword evidence="2" id="KW-0808">Transferase</keyword>
<dbReference type="Proteomes" id="UP000503251">
    <property type="component" value="Chromosome"/>
</dbReference>
<dbReference type="RefSeq" id="WP_171267014.1">
    <property type="nucleotide sequence ID" value="NZ_CP039543.1"/>
</dbReference>
<protein>
    <submittedName>
        <fullName evidence="2">Class I SAM-dependent methyltransferase</fullName>
    </submittedName>
</protein>
<evidence type="ECO:0000313" key="2">
    <source>
        <dbReference type="EMBL" id="QJT08829.1"/>
    </source>
</evidence>
<dbReference type="CDD" id="cd02440">
    <property type="entry name" value="AdoMet_MTases"/>
    <property type="match status" value="1"/>
</dbReference>
<dbReference type="GO" id="GO:0032259">
    <property type="term" value="P:methylation"/>
    <property type="evidence" value="ECO:0007669"/>
    <property type="project" value="UniProtKB-KW"/>
</dbReference>
<sequence length="211" mass="23965">MSGSNLELWKATYDAETQDQLNDAYKLWCTDYDRDCVQGMGYVGPMTACRMLDTYLESPESRVLDAGCGTGLVGQVLSKHGYGRVDAMDISKDMLQVAKEKDVYNKFFQADMSEPLEVLNDDTYDASICVGTFTYKHVGPEAFNELIRVTKPGGYVCFTIRDGAYQEYGYRKRMHELEADNQWELLEMAKQDYLIKEGVTAKFCVYRVGNC</sequence>
<name>A0ABX6NFA6_9BACT</name>
<evidence type="ECO:0000259" key="1">
    <source>
        <dbReference type="Pfam" id="PF13649"/>
    </source>
</evidence>
<reference evidence="2 3" key="1">
    <citation type="submission" date="2019-04" db="EMBL/GenBank/DDBJ databases">
        <title>Isolation and culture of sulfate reducing bacteria from the cold seep of the South China Sea.</title>
        <authorList>
            <person name="Sun C."/>
            <person name="Liu R."/>
        </authorList>
    </citation>
    <scope>NUCLEOTIDE SEQUENCE [LARGE SCALE GENOMIC DNA]</scope>
    <source>
        <strain evidence="2 3">CS1</strain>
    </source>
</reference>
<dbReference type="InterPro" id="IPR029063">
    <property type="entry name" value="SAM-dependent_MTases_sf"/>
</dbReference>
<gene>
    <name evidence="2" type="ORF">E8L03_07765</name>
</gene>
<feature type="domain" description="Methyltransferase" evidence="1">
    <location>
        <begin position="63"/>
        <end position="154"/>
    </location>
</feature>
<dbReference type="PANTHER" id="PTHR43591:SF110">
    <property type="entry name" value="RHODANESE DOMAIN-CONTAINING PROTEIN"/>
    <property type="match status" value="1"/>
</dbReference>
<organism evidence="2 3">
    <name type="scientific">Oceanidesulfovibrio marinus</name>
    <dbReference type="NCBI Taxonomy" id="370038"/>
    <lineage>
        <taxon>Bacteria</taxon>
        <taxon>Pseudomonadati</taxon>
        <taxon>Thermodesulfobacteriota</taxon>
        <taxon>Desulfovibrionia</taxon>
        <taxon>Desulfovibrionales</taxon>
        <taxon>Desulfovibrionaceae</taxon>
        <taxon>Oceanidesulfovibrio</taxon>
    </lineage>
</organism>
<dbReference type="GO" id="GO:0008168">
    <property type="term" value="F:methyltransferase activity"/>
    <property type="evidence" value="ECO:0007669"/>
    <property type="project" value="UniProtKB-KW"/>
</dbReference>
<keyword evidence="2" id="KW-0489">Methyltransferase</keyword>